<dbReference type="SMART" id="SM00538">
    <property type="entry name" value="POP4"/>
    <property type="match status" value="1"/>
</dbReference>
<evidence type="ECO:0000256" key="9">
    <source>
        <dbReference type="SAM" id="MobiDB-lite"/>
    </source>
</evidence>
<dbReference type="OMA" id="IPKSECV"/>
<dbReference type="RefSeq" id="XP_038050386.1">
    <property type="nucleotide sequence ID" value="XM_038194458.1"/>
</dbReference>
<evidence type="ECO:0000256" key="3">
    <source>
        <dbReference type="ARBA" id="ARBA00006181"/>
    </source>
</evidence>
<dbReference type="GO" id="GO:0005730">
    <property type="term" value="C:nucleolus"/>
    <property type="evidence" value="ECO:0007669"/>
    <property type="project" value="UniProtKB-SubCell"/>
</dbReference>
<dbReference type="PANTHER" id="PTHR13348">
    <property type="entry name" value="RIBONUCLEASE P SUBUNIT P29"/>
    <property type="match status" value="1"/>
</dbReference>
<evidence type="ECO:0000256" key="6">
    <source>
        <dbReference type="ARBA" id="ARBA00022694"/>
    </source>
</evidence>
<evidence type="ECO:0000256" key="2">
    <source>
        <dbReference type="ARBA" id="ARBA00004604"/>
    </source>
</evidence>
<feature type="compositionally biased region" description="Basic residues" evidence="9">
    <location>
        <begin position="70"/>
        <end position="85"/>
    </location>
</feature>
<dbReference type="OrthoDB" id="124041at2759"/>
<dbReference type="PANTHER" id="PTHR13348:SF0">
    <property type="entry name" value="RIBONUCLEASE P PROTEIN SUBUNIT P29"/>
    <property type="match status" value="1"/>
</dbReference>
<protein>
    <recommendedName>
        <fullName evidence="4">Ribonuclease P protein subunit p29</fullName>
    </recommendedName>
</protein>
<name>A0A913ZH55_PATMI</name>
<dbReference type="CTD" id="10775"/>
<dbReference type="FunFam" id="2.30.30.210:FF:000001">
    <property type="entry name" value="Ribonuclease P protein subunit p29"/>
    <property type="match status" value="1"/>
</dbReference>
<dbReference type="Gene3D" id="2.30.30.210">
    <property type="entry name" value="Ribonuclease P/MRP, subunit p29"/>
    <property type="match status" value="1"/>
</dbReference>
<evidence type="ECO:0000256" key="5">
    <source>
        <dbReference type="ARBA" id="ARBA00022553"/>
    </source>
</evidence>
<dbReference type="InterPro" id="IPR016848">
    <property type="entry name" value="RNase_P/MRP_Rpp29-subunit"/>
</dbReference>
<evidence type="ECO:0000256" key="7">
    <source>
        <dbReference type="ARBA" id="ARBA00023242"/>
    </source>
</evidence>
<dbReference type="SUPFAM" id="SSF101744">
    <property type="entry name" value="Rof/RNase P subunit-like"/>
    <property type="match status" value="1"/>
</dbReference>
<keyword evidence="11" id="KW-1185">Reference proteome</keyword>
<dbReference type="Proteomes" id="UP000887568">
    <property type="component" value="Unplaced"/>
</dbReference>
<accession>A0A913ZH55</accession>
<evidence type="ECO:0000256" key="1">
    <source>
        <dbReference type="ARBA" id="ARBA00002435"/>
    </source>
</evidence>
<reference evidence="10" key="1">
    <citation type="submission" date="2022-11" db="UniProtKB">
        <authorList>
            <consortium name="EnsemblMetazoa"/>
        </authorList>
    </citation>
    <scope>IDENTIFICATION</scope>
</reference>
<keyword evidence="6" id="KW-0819">tRNA processing</keyword>
<comment type="function">
    <text evidence="1">Component of ribonuclease P, a ribonucleoprotein complex that generates mature tRNA molecules by cleaving their 5'-ends.</text>
</comment>
<dbReference type="GO" id="GO:0030677">
    <property type="term" value="C:ribonuclease P complex"/>
    <property type="evidence" value="ECO:0007669"/>
    <property type="project" value="InterPro"/>
</dbReference>
<evidence type="ECO:0000313" key="10">
    <source>
        <dbReference type="EnsemblMetazoa" id="XP_038050386.1"/>
    </source>
</evidence>
<evidence type="ECO:0000256" key="4">
    <source>
        <dbReference type="ARBA" id="ARBA00016225"/>
    </source>
</evidence>
<feature type="region of interest" description="Disordered" evidence="9">
    <location>
        <begin position="66"/>
        <end position="94"/>
    </location>
</feature>
<organism evidence="10 11">
    <name type="scientific">Patiria miniata</name>
    <name type="common">Bat star</name>
    <name type="synonym">Asterina miniata</name>
    <dbReference type="NCBI Taxonomy" id="46514"/>
    <lineage>
        <taxon>Eukaryota</taxon>
        <taxon>Metazoa</taxon>
        <taxon>Echinodermata</taxon>
        <taxon>Eleutherozoa</taxon>
        <taxon>Asterozoa</taxon>
        <taxon>Asteroidea</taxon>
        <taxon>Valvatacea</taxon>
        <taxon>Valvatida</taxon>
        <taxon>Asterinidae</taxon>
        <taxon>Patiria</taxon>
    </lineage>
</organism>
<comment type="subcellular location">
    <subcellularLocation>
        <location evidence="2">Nucleus</location>
        <location evidence="2">Nucleolus</location>
    </subcellularLocation>
</comment>
<dbReference type="InterPro" id="IPR023534">
    <property type="entry name" value="Rof/RNase_P-like"/>
</dbReference>
<proteinExistence type="inferred from homology"/>
<keyword evidence="7" id="KW-0539">Nucleus</keyword>
<dbReference type="InterPro" id="IPR036980">
    <property type="entry name" value="RNase_P/MRP_Rpp29_sf"/>
</dbReference>
<evidence type="ECO:0000313" key="11">
    <source>
        <dbReference type="Proteomes" id="UP000887568"/>
    </source>
</evidence>
<dbReference type="AlphaFoldDB" id="A0A913ZH55"/>
<sequence length="229" mass="26678">MSQKDVEKESFTLYDPLPRKLKKDKTLVQVPKDPKQFVTSFLRAAAPRKRGEQLEKLSSRKEMVMDAVKPKRRTERRRGRKKKALSNKQKKELNMNNIPKELQKYEMYEPLHQLWLDYMRDSLQLKNPTVTAENLHIKLLRCDLHGSIMTVTKSKCPSYIGQCGIVVQESRNAFKMITKADVMKTIPKASTIFTMSIDNLVVNIYGNHLRFRAGDRANRKFKVKPTIDL</sequence>
<evidence type="ECO:0000256" key="8">
    <source>
        <dbReference type="ARBA" id="ARBA00046486"/>
    </source>
</evidence>
<dbReference type="GO" id="GO:0000172">
    <property type="term" value="C:ribonuclease MRP complex"/>
    <property type="evidence" value="ECO:0007669"/>
    <property type="project" value="InterPro"/>
</dbReference>
<dbReference type="GeneID" id="119723673"/>
<dbReference type="GO" id="GO:0033204">
    <property type="term" value="F:ribonuclease P RNA binding"/>
    <property type="evidence" value="ECO:0007669"/>
    <property type="project" value="InterPro"/>
</dbReference>
<keyword evidence="5" id="KW-0597">Phosphoprotein</keyword>
<dbReference type="EnsemblMetazoa" id="XM_038194458.1">
    <property type="protein sequence ID" value="XP_038050386.1"/>
    <property type="gene ID" value="LOC119723673"/>
</dbReference>
<dbReference type="InterPro" id="IPR002730">
    <property type="entry name" value="Rpp29/RNP1"/>
</dbReference>
<dbReference type="GO" id="GO:0006364">
    <property type="term" value="P:rRNA processing"/>
    <property type="evidence" value="ECO:0007669"/>
    <property type="project" value="TreeGrafter"/>
</dbReference>
<comment type="subunit">
    <text evidence="8">Component of nuclear RNase P and RNase MRP ribonucleoproteins. RNase P consists of a catalytic RNA moiety and 10 different protein chains; POP1, POP4, POP5, POP7, RPP14, RPP21, RPP25, RPP30, RPP38 and RPP40. Within the RNase P complex, POP1, POP7 and RPP25 form the 'finger' subcomplex, POP5, RPP14, RPP40 and homodimeric RPP30 form the 'palm' subcomplex, and RPP21, POP4 and RPP38 form the 'wrist' subcomplex. All subunits of the RNase P complex interact with the catalytic RNA. Several subunits of RNase P are also part of the RNase MRP complex. RNase MRP consists of a catalytic RNA moiety and about 8 protein subunits; POP1, POP7, RPP25, RPP30, RPP38, RPP40 and possibly also POP4 and POP5.</text>
</comment>
<dbReference type="Pfam" id="PF01868">
    <property type="entry name" value="RNase_P-MRP_p29"/>
    <property type="match status" value="1"/>
</dbReference>
<comment type="similarity">
    <text evidence="3">Belongs to the eukaryotic/archaeal RNase P protein component 1 family.</text>
</comment>
<dbReference type="GO" id="GO:0001682">
    <property type="term" value="P:tRNA 5'-leader removal"/>
    <property type="evidence" value="ECO:0007669"/>
    <property type="project" value="InterPro"/>
</dbReference>